<dbReference type="PROSITE" id="PS50977">
    <property type="entry name" value="HTH_TETR_2"/>
    <property type="match status" value="1"/>
</dbReference>
<reference evidence="7 8" key="1">
    <citation type="submission" date="2018-07" db="EMBL/GenBank/DDBJ databases">
        <title>Complete genome sequencing of Ornithinimicrobium sp. AMA3305.</title>
        <authorList>
            <person name="Bae J.-W."/>
        </authorList>
    </citation>
    <scope>NUCLEOTIDE SEQUENCE [LARGE SCALE GENOMIC DNA]</scope>
    <source>
        <strain evidence="7 8">AMA3305</strain>
    </source>
</reference>
<evidence type="ECO:0000259" key="6">
    <source>
        <dbReference type="PROSITE" id="PS50977"/>
    </source>
</evidence>
<dbReference type="InterPro" id="IPR009057">
    <property type="entry name" value="Homeodomain-like_sf"/>
</dbReference>
<dbReference type="KEGG" id="orn:DV701_15830"/>
<evidence type="ECO:0000256" key="3">
    <source>
        <dbReference type="ARBA" id="ARBA00023163"/>
    </source>
</evidence>
<keyword evidence="1" id="KW-0805">Transcription regulation</keyword>
<dbReference type="Proteomes" id="UP000253790">
    <property type="component" value="Chromosome"/>
</dbReference>
<protein>
    <submittedName>
        <fullName evidence="7">TetR/AcrR family transcriptional regulator</fullName>
    </submittedName>
</protein>
<feature type="compositionally biased region" description="Basic and acidic residues" evidence="5">
    <location>
        <begin position="14"/>
        <end position="28"/>
    </location>
</feature>
<keyword evidence="8" id="KW-1185">Reference proteome</keyword>
<evidence type="ECO:0000313" key="7">
    <source>
        <dbReference type="EMBL" id="AXH97385.1"/>
    </source>
</evidence>
<dbReference type="PANTHER" id="PTHR30055:SF234">
    <property type="entry name" value="HTH-TYPE TRANSCRIPTIONAL REGULATOR BETI"/>
    <property type="match status" value="1"/>
</dbReference>
<dbReference type="OrthoDB" id="3192968at2"/>
<dbReference type="PRINTS" id="PR00455">
    <property type="entry name" value="HTHTETR"/>
</dbReference>
<feature type="domain" description="HTH tetR-type" evidence="6">
    <location>
        <begin position="34"/>
        <end position="94"/>
    </location>
</feature>
<keyword evidence="3" id="KW-0804">Transcription</keyword>
<evidence type="ECO:0000256" key="1">
    <source>
        <dbReference type="ARBA" id="ARBA00023015"/>
    </source>
</evidence>
<dbReference type="Pfam" id="PF00440">
    <property type="entry name" value="TetR_N"/>
    <property type="match status" value="1"/>
</dbReference>
<dbReference type="Gene3D" id="1.10.357.10">
    <property type="entry name" value="Tetracycline Repressor, domain 2"/>
    <property type="match status" value="1"/>
</dbReference>
<keyword evidence="2 4" id="KW-0238">DNA-binding</keyword>
<dbReference type="GO" id="GO:0003700">
    <property type="term" value="F:DNA-binding transcription factor activity"/>
    <property type="evidence" value="ECO:0007669"/>
    <property type="project" value="TreeGrafter"/>
</dbReference>
<feature type="DNA-binding region" description="H-T-H motif" evidence="4">
    <location>
        <begin position="57"/>
        <end position="76"/>
    </location>
</feature>
<gene>
    <name evidence="7" type="ORF">DV701_15830</name>
</gene>
<accession>A0A345NQS7</accession>
<dbReference type="SUPFAM" id="SSF46689">
    <property type="entry name" value="Homeodomain-like"/>
    <property type="match status" value="1"/>
</dbReference>
<dbReference type="InterPro" id="IPR001647">
    <property type="entry name" value="HTH_TetR"/>
</dbReference>
<evidence type="ECO:0000256" key="4">
    <source>
        <dbReference type="PROSITE-ProRule" id="PRU00335"/>
    </source>
</evidence>
<evidence type="ECO:0000256" key="5">
    <source>
        <dbReference type="SAM" id="MobiDB-lite"/>
    </source>
</evidence>
<dbReference type="AlphaFoldDB" id="A0A345NQS7"/>
<organism evidence="7 8">
    <name type="scientific">Ornithinimicrobium avium</name>
    <dbReference type="NCBI Taxonomy" id="2283195"/>
    <lineage>
        <taxon>Bacteria</taxon>
        <taxon>Bacillati</taxon>
        <taxon>Actinomycetota</taxon>
        <taxon>Actinomycetes</taxon>
        <taxon>Micrococcales</taxon>
        <taxon>Ornithinimicrobiaceae</taxon>
        <taxon>Ornithinimicrobium</taxon>
    </lineage>
</organism>
<feature type="compositionally biased region" description="Basic residues" evidence="5">
    <location>
        <begin position="1"/>
        <end position="10"/>
    </location>
</feature>
<dbReference type="GO" id="GO:0000976">
    <property type="term" value="F:transcription cis-regulatory region binding"/>
    <property type="evidence" value="ECO:0007669"/>
    <property type="project" value="TreeGrafter"/>
</dbReference>
<sequence>MVKAGSRRRQQVTDTERRQARRSYRSEVRAQQAARTREVITRAARRLFEKDGFAASTIAAIAAEAGVSQQTVYTAFGSKAALVRAIVEQMEESADAAAWRRRIASEEDPARILTAFAQWTRAFFEASSPSFAIAQEAMPELAELTAEGDAQRRRALEALIGRIGRAGGLRDGLPEREAVDRAWLLTGIHPYLDATQACGWTPAAYADWLAESLAQQLLAAPTCDARS</sequence>
<dbReference type="EMBL" id="CP031229">
    <property type="protein sequence ID" value="AXH97385.1"/>
    <property type="molecule type" value="Genomic_DNA"/>
</dbReference>
<evidence type="ECO:0000256" key="2">
    <source>
        <dbReference type="ARBA" id="ARBA00023125"/>
    </source>
</evidence>
<proteinExistence type="predicted"/>
<evidence type="ECO:0000313" key="8">
    <source>
        <dbReference type="Proteomes" id="UP000253790"/>
    </source>
</evidence>
<dbReference type="PANTHER" id="PTHR30055">
    <property type="entry name" value="HTH-TYPE TRANSCRIPTIONAL REGULATOR RUTR"/>
    <property type="match status" value="1"/>
</dbReference>
<name>A0A345NQS7_9MICO</name>
<feature type="region of interest" description="Disordered" evidence="5">
    <location>
        <begin position="1"/>
        <end position="28"/>
    </location>
</feature>
<dbReference type="InterPro" id="IPR050109">
    <property type="entry name" value="HTH-type_TetR-like_transc_reg"/>
</dbReference>